<comment type="caution">
    <text evidence="4">The sequence shown here is derived from an EMBL/GenBank/DDBJ whole genome shotgun (WGS) entry which is preliminary data.</text>
</comment>
<proteinExistence type="predicted"/>
<keyword evidence="2" id="KW-0472">Membrane</keyword>
<dbReference type="OrthoDB" id="10314170at2759"/>
<gene>
    <name evidence="4" type="ORF">Naga_100714g2</name>
</gene>
<sequence>MRTVCLFIASLGFASAFLAPVPSFTPTRIRTTQTSMMLSPEDIATGTSNLLAIVKENDVFVKNAGDYPWGSVQAPGWALPVAAIATLSFGVIIPLVLKPGVDAFNTGGAKGAEKIASSTKASSRPGAKPAAGKAGKRVMAKGGVPKKNDRDFLGARNVAVGMPGIPGQKRSEEKFGSWCVQAAERKSHTLCLLTFDKRRATFRKYYDEKKLSQRDRFMMENFSWLLLH</sequence>
<evidence type="ECO:0000313" key="4">
    <source>
        <dbReference type="EMBL" id="EWM29472.1"/>
    </source>
</evidence>
<feature type="signal peptide" evidence="3">
    <location>
        <begin position="1"/>
        <end position="16"/>
    </location>
</feature>
<reference evidence="4 5" key="1">
    <citation type="journal article" date="2014" name="Mol. Plant">
        <title>Chromosome Scale Genome Assembly and Transcriptome Profiling of Nannochloropsis gaditana in Nitrogen Depletion.</title>
        <authorList>
            <person name="Corteggiani Carpinelli E."/>
            <person name="Telatin A."/>
            <person name="Vitulo N."/>
            <person name="Forcato C."/>
            <person name="D'Angelo M."/>
            <person name="Schiavon R."/>
            <person name="Vezzi A."/>
            <person name="Giacometti G.M."/>
            <person name="Morosinotto T."/>
            <person name="Valle G."/>
        </authorList>
    </citation>
    <scope>NUCLEOTIDE SEQUENCE [LARGE SCALE GENOMIC DNA]</scope>
    <source>
        <strain evidence="4 5">B-31</strain>
    </source>
</reference>
<accession>W7TTM7</accession>
<evidence type="ECO:0000313" key="5">
    <source>
        <dbReference type="Proteomes" id="UP000019335"/>
    </source>
</evidence>
<feature type="region of interest" description="Disordered" evidence="1">
    <location>
        <begin position="114"/>
        <end position="138"/>
    </location>
</feature>
<evidence type="ECO:0000256" key="1">
    <source>
        <dbReference type="SAM" id="MobiDB-lite"/>
    </source>
</evidence>
<organism evidence="4 5">
    <name type="scientific">Nannochloropsis gaditana</name>
    <dbReference type="NCBI Taxonomy" id="72520"/>
    <lineage>
        <taxon>Eukaryota</taxon>
        <taxon>Sar</taxon>
        <taxon>Stramenopiles</taxon>
        <taxon>Ochrophyta</taxon>
        <taxon>Eustigmatophyceae</taxon>
        <taxon>Eustigmatales</taxon>
        <taxon>Monodopsidaceae</taxon>
        <taxon>Nannochloropsis</taxon>
    </lineage>
</organism>
<keyword evidence="2" id="KW-1133">Transmembrane helix</keyword>
<feature type="transmembrane region" description="Helical" evidence="2">
    <location>
        <begin position="77"/>
        <end position="97"/>
    </location>
</feature>
<protein>
    <submittedName>
        <fullName evidence="4">Uncharacterized protein</fullName>
    </submittedName>
</protein>
<evidence type="ECO:0000256" key="2">
    <source>
        <dbReference type="SAM" id="Phobius"/>
    </source>
</evidence>
<dbReference type="EMBL" id="AZIL01000158">
    <property type="protein sequence ID" value="EWM29472.1"/>
    <property type="molecule type" value="Genomic_DNA"/>
</dbReference>
<dbReference type="AlphaFoldDB" id="W7TTM7"/>
<keyword evidence="2" id="KW-0812">Transmembrane</keyword>
<keyword evidence="5" id="KW-1185">Reference proteome</keyword>
<dbReference type="Proteomes" id="UP000019335">
    <property type="component" value="Chromosome 3"/>
</dbReference>
<feature type="chain" id="PRO_5004901227" evidence="3">
    <location>
        <begin position="17"/>
        <end position="228"/>
    </location>
</feature>
<keyword evidence="3" id="KW-0732">Signal</keyword>
<evidence type="ECO:0000256" key="3">
    <source>
        <dbReference type="SAM" id="SignalP"/>
    </source>
</evidence>
<name>W7TTM7_9STRA</name>